<dbReference type="SUPFAM" id="SSF81383">
    <property type="entry name" value="F-box domain"/>
    <property type="match status" value="1"/>
</dbReference>
<reference evidence="2" key="1">
    <citation type="journal article" date="2022" name="G3 (Bethesda)">
        <title>High quality genome of the basidiomycete yeast Dioszegia hungarica PDD-24b-2 isolated from cloud water.</title>
        <authorList>
            <person name="Jarrige D."/>
            <person name="Haridas S."/>
            <person name="Bleykasten-Grosshans C."/>
            <person name="Joly M."/>
            <person name="Nadalig T."/>
            <person name="Sancelme M."/>
            <person name="Vuilleumier S."/>
            <person name="Grigoriev I.V."/>
            <person name="Amato P."/>
            <person name="Bringel F."/>
        </authorList>
    </citation>
    <scope>NUCLEOTIDE SEQUENCE</scope>
    <source>
        <strain evidence="2">PDD-24b-2</strain>
    </source>
</reference>
<organism evidence="2 4">
    <name type="scientific">Dioszegia hungarica</name>
    <dbReference type="NCBI Taxonomy" id="4972"/>
    <lineage>
        <taxon>Eukaryota</taxon>
        <taxon>Fungi</taxon>
        <taxon>Dikarya</taxon>
        <taxon>Basidiomycota</taxon>
        <taxon>Agaricomycotina</taxon>
        <taxon>Tremellomycetes</taxon>
        <taxon>Tremellales</taxon>
        <taxon>Bulleribasidiaceae</taxon>
        <taxon>Dioszegia</taxon>
    </lineage>
</organism>
<dbReference type="PROSITE" id="PS50181">
    <property type="entry name" value="FBOX"/>
    <property type="match status" value="1"/>
</dbReference>
<keyword evidence="4" id="KW-1185">Reference proteome</keyword>
<dbReference type="RefSeq" id="XP_052943169.1">
    <property type="nucleotide sequence ID" value="XM_053090431.1"/>
</dbReference>
<evidence type="ECO:0000259" key="1">
    <source>
        <dbReference type="PROSITE" id="PS50181"/>
    </source>
</evidence>
<dbReference type="Pfam" id="PF12937">
    <property type="entry name" value="F-box-like"/>
    <property type="match status" value="1"/>
</dbReference>
<dbReference type="GeneID" id="77729636"/>
<name>A0AA38H2D8_9TREE</name>
<evidence type="ECO:0000313" key="2">
    <source>
        <dbReference type="EMBL" id="KAI9633392.1"/>
    </source>
</evidence>
<gene>
    <name evidence="2" type="ORF">MKK02DRAFT_39087</name>
    <name evidence="3" type="ORF">MKK02DRAFT_39090</name>
</gene>
<sequence>MSDILPHPLSSLHTTPRRTTALSSLPLEIITQIALHLDAPSAVSLSRVSRIFHGPTERPIWRNIDLSVAERPLLQPIPSRDRGALDVRCRGDTSSTSEAEQDRWVLQRQKIKSIMAQGDARTWDLVETLRIAPQPRSSHLSLAFLDLVGPGLCELVIEAPLGPELDGGDLTAYHGPLSVKLLDACFFTPHLAYLRITEISSRVTQLISTLLMMASSLLSLDVEVLPLPTQTTQVDKDTLQLPPEFIHAKLQRLRIASQRGITWGQTDRYDSYTAIHEIIQYLPCIRQLSLTCESERCYPKDDEYCDVFAYLMAKDEDPPREMLRDLYWGHHPCAFGKSLDFGYLPILPNMHSIYLPIATTATSLPSLPSSRLSGGASDNHPVRQMMPQFAATLRESPHLRYIRSSTGVKHDDTDFFDRLDRLALAGDNDIIGVVSSIRYGEQEVLHAELLLPFAQIEAPAAGPVFTKTTAAIHYISEDGTERAAYFEALPQPAESQYSDFEGEAVPVEVIAEIYRVEGLEWPRDSGRGVEVGEAAWEVLLDWQLLQDLQKATAWTERRQGDGVKT</sequence>
<accession>A0AA38H2D8</accession>
<evidence type="ECO:0000313" key="4">
    <source>
        <dbReference type="Proteomes" id="UP001164286"/>
    </source>
</evidence>
<evidence type="ECO:0000313" key="3">
    <source>
        <dbReference type="EMBL" id="KAI9633395.1"/>
    </source>
</evidence>
<feature type="domain" description="F-box" evidence="1">
    <location>
        <begin position="19"/>
        <end position="64"/>
    </location>
</feature>
<dbReference type="AlphaFoldDB" id="A0AA38H2D8"/>
<dbReference type="Proteomes" id="UP001164286">
    <property type="component" value="Unassembled WGS sequence"/>
</dbReference>
<dbReference type="EMBL" id="JAKWFO010000010">
    <property type="protein sequence ID" value="KAI9633395.1"/>
    <property type="molecule type" value="Genomic_DNA"/>
</dbReference>
<comment type="caution">
    <text evidence="2">The sequence shown here is derived from an EMBL/GenBank/DDBJ whole genome shotgun (WGS) entry which is preliminary data.</text>
</comment>
<dbReference type="InterPro" id="IPR036047">
    <property type="entry name" value="F-box-like_dom_sf"/>
</dbReference>
<dbReference type="EMBL" id="JAKWFO010000010">
    <property type="protein sequence ID" value="KAI9633392.1"/>
    <property type="molecule type" value="Genomic_DNA"/>
</dbReference>
<dbReference type="InterPro" id="IPR001810">
    <property type="entry name" value="F-box_dom"/>
</dbReference>
<proteinExistence type="predicted"/>
<protein>
    <recommendedName>
        <fullName evidence="1">F-box domain-containing protein</fullName>
    </recommendedName>
</protein>